<proteinExistence type="inferred from homology"/>
<evidence type="ECO:0000313" key="5">
    <source>
        <dbReference type="EMBL" id="EFP00689.1"/>
    </source>
</evidence>
<dbReference type="PANTHER" id="PTHR21700">
    <property type="entry name" value="TRANSTHYRETIN-LIKE FAMILY PROTEIN-RELATED"/>
    <property type="match status" value="1"/>
</dbReference>
<dbReference type="CTD" id="9816255"/>
<dbReference type="AlphaFoldDB" id="E3MF55"/>
<evidence type="ECO:0000313" key="6">
    <source>
        <dbReference type="Proteomes" id="UP000008281"/>
    </source>
</evidence>
<evidence type="ECO:0000256" key="1">
    <source>
        <dbReference type="ARBA" id="ARBA00004613"/>
    </source>
</evidence>
<dbReference type="EMBL" id="DS268440">
    <property type="protein sequence ID" value="EFP00689.1"/>
    <property type="molecule type" value="Genomic_DNA"/>
</dbReference>
<dbReference type="GO" id="GO:0009986">
    <property type="term" value="C:cell surface"/>
    <property type="evidence" value="ECO:0007669"/>
    <property type="project" value="InterPro"/>
</dbReference>
<keyword evidence="6" id="KW-1185">Reference proteome</keyword>
<comment type="similarity">
    <text evidence="2">Belongs to the nematode transthyretin-like family.</text>
</comment>
<protein>
    <submittedName>
        <fullName evidence="5">Uncharacterized protein</fullName>
    </submittedName>
</protein>
<dbReference type="PANTHER" id="PTHR21700:SF42">
    <property type="entry name" value="TRANSTHYRETIN-RELATED FAMILY DOMAIN-RELATED"/>
    <property type="match status" value="1"/>
</dbReference>
<accession>E3MF55</accession>
<dbReference type="OrthoDB" id="5776279at2759"/>
<name>E3MF55_CAERE</name>
<dbReference type="InterPro" id="IPR001534">
    <property type="entry name" value="Transthyretin-like"/>
</dbReference>
<dbReference type="RefSeq" id="XP_003105228.2">
    <property type="nucleotide sequence ID" value="XM_003105180.2"/>
</dbReference>
<dbReference type="HOGENOM" id="CLU_121109_2_0_1"/>
<dbReference type="InterPro" id="IPR038479">
    <property type="entry name" value="Transthyretin-like_sf"/>
</dbReference>
<evidence type="ECO:0000256" key="4">
    <source>
        <dbReference type="ARBA" id="ARBA00022729"/>
    </source>
</evidence>
<sequence length="181" mass="21337">MHSRLKMIYLILLLLLVGQISCAHEPYASVHLTGTLYCNESIYQHEKVEVWEKNYIMADSWATTVITDENGYFEMKATVRDDYFPPKPYFYMINWCKEKQWWNDKETGDKLVCSEPLKVFIPEEYVTPGREAKKTFDFTQVNLAMVETQFAGLEIVLQTVLSQKGECRRILKKDRTDLWDN</sequence>
<reference evidence="5" key="1">
    <citation type="submission" date="2007-07" db="EMBL/GenBank/DDBJ databases">
        <title>PCAP assembly of the Caenorhabditis remanei genome.</title>
        <authorList>
            <consortium name="The Caenorhabditis remanei Sequencing Consortium"/>
            <person name="Wilson R.K."/>
        </authorList>
    </citation>
    <scope>NUCLEOTIDE SEQUENCE [LARGE SCALE GENOMIC DNA]</scope>
    <source>
        <strain evidence="5">PB4641</strain>
    </source>
</reference>
<keyword evidence="3" id="KW-0964">Secreted</keyword>
<gene>
    <name evidence="5" type="ORF">CRE_21261</name>
</gene>
<organism evidence="6">
    <name type="scientific">Caenorhabditis remanei</name>
    <name type="common">Caenorhabditis vulgaris</name>
    <dbReference type="NCBI Taxonomy" id="31234"/>
    <lineage>
        <taxon>Eukaryota</taxon>
        <taxon>Metazoa</taxon>
        <taxon>Ecdysozoa</taxon>
        <taxon>Nematoda</taxon>
        <taxon>Chromadorea</taxon>
        <taxon>Rhabditida</taxon>
        <taxon>Rhabditina</taxon>
        <taxon>Rhabditomorpha</taxon>
        <taxon>Rhabditoidea</taxon>
        <taxon>Rhabditidae</taxon>
        <taxon>Peloderinae</taxon>
        <taxon>Caenorhabditis</taxon>
    </lineage>
</organism>
<dbReference type="Pfam" id="PF01060">
    <property type="entry name" value="TTR-52"/>
    <property type="match status" value="1"/>
</dbReference>
<dbReference type="GO" id="GO:0005576">
    <property type="term" value="C:extracellular region"/>
    <property type="evidence" value="ECO:0007669"/>
    <property type="project" value="UniProtKB-SubCell"/>
</dbReference>
<comment type="subcellular location">
    <subcellularLocation>
        <location evidence="1">Secreted</location>
    </subcellularLocation>
</comment>
<keyword evidence="4" id="KW-0732">Signal</keyword>
<dbReference type="Gene3D" id="2.60.40.3330">
    <property type="match status" value="1"/>
</dbReference>
<dbReference type="GeneID" id="9816255"/>
<dbReference type="Proteomes" id="UP000008281">
    <property type="component" value="Unassembled WGS sequence"/>
</dbReference>
<evidence type="ECO:0000256" key="3">
    <source>
        <dbReference type="ARBA" id="ARBA00022525"/>
    </source>
</evidence>
<evidence type="ECO:0000256" key="2">
    <source>
        <dbReference type="ARBA" id="ARBA00010112"/>
    </source>
</evidence>
<dbReference type="KEGG" id="crq:GCK72_021893"/>
<dbReference type="eggNOG" id="ENOG502T3GQ">
    <property type="taxonomic scope" value="Eukaryota"/>
</dbReference>